<proteinExistence type="predicted"/>
<dbReference type="RefSeq" id="WP_275685816.1">
    <property type="nucleotide sequence ID" value="NZ_JAJLJH010000022.1"/>
</dbReference>
<reference evidence="1" key="1">
    <citation type="submission" date="2021-11" db="EMBL/GenBank/DDBJ databases">
        <title>BS-T2-15 a new species belonging to the Comamonadaceae family isolated from the soil of a French oak forest.</title>
        <authorList>
            <person name="Mieszkin S."/>
            <person name="Alain K."/>
        </authorList>
    </citation>
    <scope>NUCLEOTIDE SEQUENCE</scope>
    <source>
        <strain evidence="1">BS-T2-15</strain>
    </source>
</reference>
<dbReference type="EMBL" id="JAJLJH010000022">
    <property type="protein sequence ID" value="MCK9689762.1"/>
    <property type="molecule type" value="Genomic_DNA"/>
</dbReference>
<dbReference type="Proteomes" id="UP001139353">
    <property type="component" value="Unassembled WGS sequence"/>
</dbReference>
<keyword evidence="2" id="KW-1185">Reference proteome</keyword>
<name>A0A9X2C2V2_9BURK</name>
<protein>
    <submittedName>
        <fullName evidence="1">Uncharacterized protein</fullName>
    </submittedName>
</protein>
<gene>
    <name evidence="1" type="ORF">LPC04_28965</name>
</gene>
<sequence>MPKQRNEMSSKDIKKAANTFANLHKDEVGRMLSLALDGQEQVFATSSPVGGVASPTNPWPTYLAEFAPKLPWLGMTQGVPTRPFSTCAEAHVWMELMGRGKNPRSYTLVSFNGDGIIASPCANCAKWVERAFGGVYKETPAYEGRTRQLPN</sequence>
<evidence type="ECO:0000313" key="1">
    <source>
        <dbReference type="EMBL" id="MCK9689762.1"/>
    </source>
</evidence>
<comment type="caution">
    <text evidence="1">The sequence shown here is derived from an EMBL/GenBank/DDBJ whole genome shotgun (WGS) entry which is preliminary data.</text>
</comment>
<evidence type="ECO:0000313" key="2">
    <source>
        <dbReference type="Proteomes" id="UP001139353"/>
    </source>
</evidence>
<organism evidence="1 2">
    <name type="scientific">Scleromatobacter humisilvae</name>
    <dbReference type="NCBI Taxonomy" id="2897159"/>
    <lineage>
        <taxon>Bacteria</taxon>
        <taxon>Pseudomonadati</taxon>
        <taxon>Pseudomonadota</taxon>
        <taxon>Betaproteobacteria</taxon>
        <taxon>Burkholderiales</taxon>
        <taxon>Sphaerotilaceae</taxon>
        <taxon>Scleromatobacter</taxon>
    </lineage>
</organism>
<dbReference type="AlphaFoldDB" id="A0A9X2C2V2"/>
<accession>A0A9X2C2V2</accession>